<dbReference type="InterPro" id="IPR004358">
    <property type="entry name" value="Sig_transdc_His_kin-like_C"/>
</dbReference>
<feature type="region of interest" description="Disordered" evidence="7">
    <location>
        <begin position="77"/>
        <end position="99"/>
    </location>
</feature>
<keyword evidence="4" id="KW-0597">Phosphoprotein</keyword>
<dbReference type="InterPro" id="IPR000719">
    <property type="entry name" value="Prot_kinase_dom"/>
</dbReference>
<dbReference type="InterPro" id="IPR005467">
    <property type="entry name" value="His_kinase_dom"/>
</dbReference>
<evidence type="ECO:0000256" key="6">
    <source>
        <dbReference type="ARBA" id="ARBA00022777"/>
    </source>
</evidence>
<evidence type="ECO:0000256" key="2">
    <source>
        <dbReference type="ARBA" id="ARBA00004429"/>
    </source>
</evidence>
<dbReference type="InterPro" id="IPR029016">
    <property type="entry name" value="GAF-like_dom_sf"/>
</dbReference>
<evidence type="ECO:0000256" key="3">
    <source>
        <dbReference type="ARBA" id="ARBA00012438"/>
    </source>
</evidence>
<keyword evidence="6" id="KW-0418">Kinase</keyword>
<evidence type="ECO:0000256" key="5">
    <source>
        <dbReference type="ARBA" id="ARBA00022679"/>
    </source>
</evidence>
<dbReference type="Proteomes" id="UP000481037">
    <property type="component" value="Unassembled WGS sequence"/>
</dbReference>
<evidence type="ECO:0000256" key="1">
    <source>
        <dbReference type="ARBA" id="ARBA00000085"/>
    </source>
</evidence>
<dbReference type="InterPro" id="IPR003594">
    <property type="entry name" value="HATPase_dom"/>
</dbReference>
<dbReference type="PROSITE" id="PS50011">
    <property type="entry name" value="PROTEIN_KINASE_DOM"/>
    <property type="match status" value="1"/>
</dbReference>
<dbReference type="Pfam" id="PF00069">
    <property type="entry name" value="Pkinase"/>
    <property type="match status" value="1"/>
</dbReference>
<dbReference type="Gene3D" id="1.10.510.10">
    <property type="entry name" value="Transferase(Phosphotransferase) domain 1"/>
    <property type="match status" value="1"/>
</dbReference>
<organism evidence="10 11">
    <name type="scientific">Duganella alba</name>
    <dbReference type="NCBI Taxonomy" id="2666081"/>
    <lineage>
        <taxon>Bacteria</taxon>
        <taxon>Pseudomonadati</taxon>
        <taxon>Pseudomonadota</taxon>
        <taxon>Betaproteobacteria</taxon>
        <taxon>Burkholderiales</taxon>
        <taxon>Oxalobacteraceae</taxon>
        <taxon>Telluria group</taxon>
        <taxon>Duganella</taxon>
    </lineage>
</organism>
<dbReference type="SUPFAM" id="SSF56112">
    <property type="entry name" value="Protein kinase-like (PK-like)"/>
    <property type="match status" value="1"/>
</dbReference>
<dbReference type="FunFam" id="3.30.565.10:FF:000006">
    <property type="entry name" value="Sensor histidine kinase WalK"/>
    <property type="match status" value="1"/>
</dbReference>
<dbReference type="PRINTS" id="PR00344">
    <property type="entry name" value="BCTRLSENSOR"/>
</dbReference>
<dbReference type="PANTHER" id="PTHR43642:SF1">
    <property type="entry name" value="HYBRID SIGNAL TRANSDUCTION HISTIDINE KINASE G"/>
    <property type="match status" value="1"/>
</dbReference>
<dbReference type="PROSITE" id="PS50109">
    <property type="entry name" value="HIS_KIN"/>
    <property type="match status" value="1"/>
</dbReference>
<dbReference type="Gene3D" id="3.40.50.300">
    <property type="entry name" value="P-loop containing nucleotide triphosphate hydrolases"/>
    <property type="match status" value="1"/>
</dbReference>
<dbReference type="SMART" id="SM00388">
    <property type="entry name" value="HisKA"/>
    <property type="match status" value="1"/>
</dbReference>
<feature type="domain" description="Histidine kinase" evidence="9">
    <location>
        <begin position="1573"/>
        <end position="1795"/>
    </location>
</feature>
<proteinExistence type="predicted"/>
<reference evidence="10 11" key="1">
    <citation type="submission" date="2019-11" db="EMBL/GenBank/DDBJ databases">
        <title>Novel species isolated from a subtropical stream in China.</title>
        <authorList>
            <person name="Lu H."/>
        </authorList>
    </citation>
    <scope>NUCLEOTIDE SEQUENCE [LARGE SCALE GENOMIC DNA]</scope>
    <source>
        <strain evidence="10 11">FT25W</strain>
    </source>
</reference>
<dbReference type="Pfam" id="PF13191">
    <property type="entry name" value="AAA_16"/>
    <property type="match status" value="1"/>
</dbReference>
<dbReference type="InterPro" id="IPR027417">
    <property type="entry name" value="P-loop_NTPase"/>
</dbReference>
<dbReference type="SUPFAM" id="SSF47384">
    <property type="entry name" value="Homodimeric domain of signal transducing histidine kinase"/>
    <property type="match status" value="1"/>
</dbReference>
<dbReference type="Pfam" id="PF00512">
    <property type="entry name" value="HisKA"/>
    <property type="match status" value="1"/>
</dbReference>
<dbReference type="CDD" id="cd00082">
    <property type="entry name" value="HisKA"/>
    <property type="match status" value="1"/>
</dbReference>
<dbReference type="SMART" id="SM00387">
    <property type="entry name" value="HATPase_c"/>
    <property type="match status" value="1"/>
</dbReference>
<dbReference type="EC" id="2.7.13.3" evidence="3"/>
<dbReference type="GO" id="GO:0005524">
    <property type="term" value="F:ATP binding"/>
    <property type="evidence" value="ECO:0007669"/>
    <property type="project" value="InterPro"/>
</dbReference>
<dbReference type="SUPFAM" id="SSF55781">
    <property type="entry name" value="GAF domain-like"/>
    <property type="match status" value="2"/>
</dbReference>
<dbReference type="InterPro" id="IPR003661">
    <property type="entry name" value="HisK_dim/P_dom"/>
</dbReference>
<dbReference type="SUPFAM" id="SSF55874">
    <property type="entry name" value="ATPase domain of HSP90 chaperone/DNA topoisomerase II/histidine kinase"/>
    <property type="match status" value="1"/>
</dbReference>
<dbReference type="Pfam" id="PF02518">
    <property type="entry name" value="HATPase_c"/>
    <property type="match status" value="1"/>
</dbReference>
<dbReference type="RefSeq" id="WP_154366984.1">
    <property type="nucleotide sequence ID" value="NZ_WKJM01000001.1"/>
</dbReference>
<comment type="subcellular location">
    <subcellularLocation>
        <location evidence="2">Cell inner membrane</location>
        <topology evidence="2">Multi-pass membrane protein</topology>
    </subcellularLocation>
</comment>
<dbReference type="SUPFAM" id="SSF52540">
    <property type="entry name" value="P-loop containing nucleoside triphosphate hydrolases"/>
    <property type="match status" value="1"/>
</dbReference>
<dbReference type="PANTHER" id="PTHR43642">
    <property type="entry name" value="HYBRID SIGNAL TRANSDUCTION HISTIDINE KINASE G"/>
    <property type="match status" value="1"/>
</dbReference>
<evidence type="ECO:0000313" key="11">
    <source>
        <dbReference type="Proteomes" id="UP000481037"/>
    </source>
</evidence>
<dbReference type="Gene3D" id="3.30.565.10">
    <property type="entry name" value="Histidine kinase-like ATPase, C-terminal domain"/>
    <property type="match status" value="1"/>
</dbReference>
<comment type="caution">
    <text evidence="10">The sequence shown here is derived from an EMBL/GenBank/DDBJ whole genome shotgun (WGS) entry which is preliminary data.</text>
</comment>
<dbReference type="InterPro" id="IPR011009">
    <property type="entry name" value="Kinase-like_dom_sf"/>
</dbReference>
<feature type="domain" description="Protein kinase" evidence="8">
    <location>
        <begin position="1"/>
        <end position="195"/>
    </location>
</feature>
<keyword evidence="11" id="KW-1185">Reference proteome</keyword>
<dbReference type="InterPro" id="IPR053159">
    <property type="entry name" value="Hybrid_Histidine_Kinase"/>
</dbReference>
<protein>
    <recommendedName>
        <fullName evidence="3">histidine kinase</fullName>
        <ecNumber evidence="3">2.7.13.3</ecNumber>
    </recommendedName>
</protein>
<accession>A0A6L5Q9V9</accession>
<dbReference type="SMART" id="SM00065">
    <property type="entry name" value="GAF"/>
    <property type="match status" value="2"/>
</dbReference>
<comment type="catalytic activity">
    <reaction evidence="1">
        <text>ATP + protein L-histidine = ADP + protein N-phospho-L-histidine.</text>
        <dbReference type="EC" id="2.7.13.3"/>
    </reaction>
</comment>
<dbReference type="Pfam" id="PF13185">
    <property type="entry name" value="GAF_2"/>
    <property type="match status" value="1"/>
</dbReference>
<evidence type="ECO:0000256" key="7">
    <source>
        <dbReference type="SAM" id="MobiDB-lite"/>
    </source>
</evidence>
<evidence type="ECO:0000256" key="4">
    <source>
        <dbReference type="ARBA" id="ARBA00022553"/>
    </source>
</evidence>
<evidence type="ECO:0000259" key="9">
    <source>
        <dbReference type="PROSITE" id="PS50109"/>
    </source>
</evidence>
<sequence length="1800" mass="195715">MRSSESPSAEAAVTAMRLGALIGTPLAVGEFLEIAQQLARKVSHLHHAGLLHGALNPAHVAWSASMRQVQLSDSAAAPETLDPAYMSPEQTGRTGRSPDARADLYSLGAIFHALLTGAPPFPGDDPLELVHAHLARQPHAVAALNPQVPAILSDLLLKLLEKEPEQRYQSADALVADLQEISTQWRRNSQVQPFVLGARETTRAPLITDHLYGRRRESDVLLDAFQRVRAGGRELVLVTGDPGIGKTALVAQLDKPVAACRGYFVSGKFDQLQRSVPYAGLVHAFRSLVHQLLTEPDTTLAAWRQRIQAAVAPNGQILANVIPEIDAILGPQPPVAELEATESKNRFIQVVTSFLGVFARPEHPFVLFLDDLQWADAGSLALIRQWLGDGKAGHLLIVGAYRDSAAGQAHAHALIAELPGSVRQIHLHPLDVDDVAALLADALDQDAERCAALAALLTQKTAGNPFFIRRLVRLLHAQGLLRYVPETKAWRWDMDDIQRAPVSDNVLALMVQTIDRLPKATQALLQAGACIGHQFALDTLADVTGRSSAAALSELWPALEDGLLVPLRDAYQGARPAAALGHEFTQQPVTMRFVHDRVQQAAYSLLPPASRQALHLAIGRQRLRQANGGLADQLFDIVDQFNLGAELIADPAERLTLAEHNLAAGRKAKESAAYDAGYAYLMHGKQQLPPDAWRTQPALTYALHRELAECAYLTGQHAAADLYVDAALDHAPSRIATADLYSLRVLAATVVSDWAAALRWGREGLAVFGHEWPLDLLAEANEAEAAAVMRNVGEQAIADLVHQAEVEDDDTRAVMRLLSLLGPPAYFSGSAVLTFLVTRSTNLSLLHGPSGYSAYAYVFYGALHNAITGQYDVGYEFGTLALALARRFGNRAEESRTLEVFGLVVQVWRAPLRDSLPIMEEGHRAGVESGELAYAAFNLSGLLINGLPAGVPLPELLADADLAIDFANRFRNRTGAEISLPFRQFARTLMGRTRSAISFDDDDFEQVRFELDAGGNQTAMGQFWVARLQAAYLLDDLPAARRAADQGAKFIAAGILGMVTSAEHSFYAALTLLRTHQAPPDALAPLLAQLATWAQYCPENFQHKLRMVEAEVARRNDAPWQAIELFGAAIDGARQQGFIQDAALANELAARLLLERKQPRLAAVYLNAALDGYRAWGATAKLNALQHTYAQRIGIPRDEATRSGTAHAHDALGLIKAAQAIAAETVPEQLFRRILQIVVEVAGAQRGILLLGEGQTLRARARIAVGDATTMVLEDTALADCTMLPGSIARYVARLKQPLVLEDAAVEGPFAADAVVRQLRLRSVLCVPLKRHEQVVGLLYLENNAMARAFTAQRVDVVQALAAQAAISLENSLWLMERRRAEEAARFLAGAGAALAESLDYAETLARVVQLAVPAFADWCFLDLVNGERTVQRAQLAFADPAQAGLAAALRQYSIGAGDPHRRRLTETLHQGEALLWPQITDQQLRSLATDDAHFRLVQALGARALIAVPLVARERTLGVLTFIVAQSGRNYDDQDVAVARKLADRCALGMDNAKLYKEAREAIQVRDDFLAVASHELRTPLMPLQLQIHLIERRLPTLFPHPDSAAWLQKSLAMLQRQGKRLERLVNELLDIARITGGQLQLQRTQVDLCEVLADVLERLKESGESTPAGSALTIRCDAPVVGNWDRLRIEQVFHNLLSNAFKYGNGKPIAVDVRIDRAQAVIQVADQGIGIEAEHLERIFGRFERAVSVRNFGGLGLGLYIVSEILRNMGGAIHVSSTFGEGSTFTVMLPLDGAGALP</sequence>
<dbReference type="InterPro" id="IPR036097">
    <property type="entry name" value="HisK_dim/P_sf"/>
</dbReference>
<dbReference type="InterPro" id="IPR003018">
    <property type="entry name" value="GAF"/>
</dbReference>
<gene>
    <name evidence="10" type="ORF">GJ697_01945</name>
</gene>
<dbReference type="Gene3D" id="3.30.450.40">
    <property type="match status" value="2"/>
</dbReference>
<dbReference type="InterPro" id="IPR036890">
    <property type="entry name" value="HATPase_C_sf"/>
</dbReference>
<dbReference type="InterPro" id="IPR041664">
    <property type="entry name" value="AAA_16"/>
</dbReference>
<dbReference type="GO" id="GO:0000155">
    <property type="term" value="F:phosphorelay sensor kinase activity"/>
    <property type="evidence" value="ECO:0007669"/>
    <property type="project" value="InterPro"/>
</dbReference>
<dbReference type="Gene3D" id="1.10.287.130">
    <property type="match status" value="1"/>
</dbReference>
<dbReference type="GO" id="GO:0005886">
    <property type="term" value="C:plasma membrane"/>
    <property type="evidence" value="ECO:0007669"/>
    <property type="project" value="UniProtKB-SubCell"/>
</dbReference>
<evidence type="ECO:0000259" key="8">
    <source>
        <dbReference type="PROSITE" id="PS50011"/>
    </source>
</evidence>
<evidence type="ECO:0000313" key="10">
    <source>
        <dbReference type="EMBL" id="MRX06593.1"/>
    </source>
</evidence>
<dbReference type="EMBL" id="WKJM01000001">
    <property type="protein sequence ID" value="MRX06593.1"/>
    <property type="molecule type" value="Genomic_DNA"/>
</dbReference>
<name>A0A6L5Q9V9_9BURK</name>
<keyword evidence="5" id="KW-0808">Transferase</keyword>
<dbReference type="Pfam" id="PF01590">
    <property type="entry name" value="GAF"/>
    <property type="match status" value="1"/>
</dbReference>